<dbReference type="OrthoDB" id="9773047at2"/>
<name>A0A3N1HLJ5_9ACTN</name>
<dbReference type="InterPro" id="IPR012338">
    <property type="entry name" value="Beta-lactam/transpept-like"/>
</dbReference>
<evidence type="ECO:0000259" key="1">
    <source>
        <dbReference type="Pfam" id="PF00144"/>
    </source>
</evidence>
<protein>
    <submittedName>
        <fullName evidence="2">CubicO group peptidase (Beta-lactamase class C family)</fullName>
    </submittedName>
</protein>
<dbReference type="Pfam" id="PF00144">
    <property type="entry name" value="Beta-lactamase"/>
    <property type="match status" value="1"/>
</dbReference>
<proteinExistence type="predicted"/>
<evidence type="ECO:0000313" key="3">
    <source>
        <dbReference type="Proteomes" id="UP000276232"/>
    </source>
</evidence>
<dbReference type="InParanoid" id="A0A3N1HLJ5"/>
<dbReference type="AlphaFoldDB" id="A0A3N1HLJ5"/>
<dbReference type="EMBL" id="RJKN01000004">
    <property type="protein sequence ID" value="ROP43335.1"/>
    <property type="molecule type" value="Genomic_DNA"/>
</dbReference>
<reference evidence="2 3" key="1">
    <citation type="journal article" date="2015" name="Stand. Genomic Sci.">
        <title>Genomic Encyclopedia of Bacterial and Archaeal Type Strains, Phase III: the genomes of soil and plant-associated and newly described type strains.</title>
        <authorList>
            <person name="Whitman W.B."/>
            <person name="Woyke T."/>
            <person name="Klenk H.P."/>
            <person name="Zhou Y."/>
            <person name="Lilburn T.G."/>
            <person name="Beck B.J."/>
            <person name="De Vos P."/>
            <person name="Vandamme P."/>
            <person name="Eisen J.A."/>
            <person name="Garrity G."/>
            <person name="Hugenholtz P."/>
            <person name="Kyrpides N.C."/>
        </authorList>
    </citation>
    <scope>NUCLEOTIDE SEQUENCE [LARGE SCALE GENOMIC DNA]</scope>
    <source>
        <strain evidence="2 3">CECT 7306</strain>
    </source>
</reference>
<dbReference type="RefSeq" id="WP_123379996.1">
    <property type="nucleotide sequence ID" value="NZ_RJKN01000004.1"/>
</dbReference>
<dbReference type="InterPro" id="IPR050789">
    <property type="entry name" value="Diverse_Enzym_Activities"/>
</dbReference>
<dbReference type="SUPFAM" id="SSF56601">
    <property type="entry name" value="beta-lactamase/transpeptidase-like"/>
    <property type="match status" value="1"/>
</dbReference>
<dbReference type="PANTHER" id="PTHR43283">
    <property type="entry name" value="BETA-LACTAMASE-RELATED"/>
    <property type="match status" value="1"/>
</dbReference>
<feature type="domain" description="Beta-lactamase-related" evidence="1">
    <location>
        <begin position="28"/>
        <end position="262"/>
    </location>
</feature>
<accession>A0A3N1HLJ5</accession>
<gene>
    <name evidence="2" type="ORF">EDC03_1938</name>
</gene>
<dbReference type="InterPro" id="IPR001466">
    <property type="entry name" value="Beta-lactam-related"/>
</dbReference>
<evidence type="ECO:0000313" key="2">
    <source>
        <dbReference type="EMBL" id="ROP43335.1"/>
    </source>
</evidence>
<comment type="caution">
    <text evidence="2">The sequence shown here is derived from an EMBL/GenBank/DDBJ whole genome shotgun (WGS) entry which is preliminary data.</text>
</comment>
<sequence>MHRAQAVLDRLVDAVAEDGFGALGLHVRTGDATAQHLWAEDVRRDVHSVAKAVCVLAVGIAADEGLLDVDAPVLEHLPHPRPGDGVAGVTTRHLLAMTSGIDLPWSPTLLTDWPDLAAEYLGRPSRGRVFQYSNAGTYTAARVLAAVVGDVPAWLGPRLLAPLGAEDAVWDRCPLGFVAAGEGLHLSLGELARLGHLVRDEGAWEGRQLVDPRWVRAMHTGWTERDAGPGYTRYALAGWGGPGRAWRLHGAYGQMLLLLDDAVVTVTADDHAGADRMAVRVVEALEATAPR</sequence>
<dbReference type="Gene3D" id="3.40.710.10">
    <property type="entry name" value="DD-peptidase/beta-lactamase superfamily"/>
    <property type="match status" value="1"/>
</dbReference>
<keyword evidence="3" id="KW-1185">Reference proteome</keyword>
<dbReference type="Proteomes" id="UP000276232">
    <property type="component" value="Unassembled WGS sequence"/>
</dbReference>
<dbReference type="PANTHER" id="PTHR43283:SF7">
    <property type="entry name" value="BETA-LACTAMASE-RELATED DOMAIN-CONTAINING PROTEIN"/>
    <property type="match status" value="1"/>
</dbReference>
<organism evidence="2 3">
    <name type="scientific">Pseudokineococcus lusitanus</name>
    <dbReference type="NCBI Taxonomy" id="763993"/>
    <lineage>
        <taxon>Bacteria</taxon>
        <taxon>Bacillati</taxon>
        <taxon>Actinomycetota</taxon>
        <taxon>Actinomycetes</taxon>
        <taxon>Kineosporiales</taxon>
        <taxon>Kineosporiaceae</taxon>
        <taxon>Pseudokineococcus</taxon>
    </lineage>
</organism>